<sequence length="292" mass="32097">MTLQQARKESASPAAPGALADFLRAHRARITPEQAGVATYGAVRRVPGLRREELAQLAGVSVNYYTRLEQGEAMNPSPGVVTALARALQLDEDAAAYLHTIAGTTQPAASGMTEAEDSEADMSFTFDRLVEHMPGTAAITLSATNDVLSYNQLAYQLFFFHLDLAEQWNTHRLLFTDPYTRDLYRYWNEEASLAVASLRFHAASTPDDTAVQALVGELCVTSREFARLWAGHPVRRCTRGTKHLIHPEYGDLDLEYQVLHAPDGNGRRILIHTAAPETTTADALTLMRESAA</sequence>
<name>A0A7K1UFJ6_9MICC</name>
<accession>A0A7K1UFJ6</accession>
<dbReference type="GO" id="GO:0003677">
    <property type="term" value="F:DNA binding"/>
    <property type="evidence" value="ECO:0007669"/>
    <property type="project" value="InterPro"/>
</dbReference>
<feature type="domain" description="HTH cro/C1-type" evidence="1">
    <location>
        <begin position="48"/>
        <end position="95"/>
    </location>
</feature>
<dbReference type="Gene3D" id="1.10.260.40">
    <property type="entry name" value="lambda repressor-like DNA-binding domains"/>
    <property type="match status" value="1"/>
</dbReference>
<dbReference type="CDD" id="cd00093">
    <property type="entry name" value="HTH_XRE"/>
    <property type="match status" value="1"/>
</dbReference>
<gene>
    <name evidence="2" type="ORF">GNZ21_02515</name>
</gene>
<dbReference type="AlphaFoldDB" id="A0A7K1UFJ6"/>
<evidence type="ECO:0000259" key="1">
    <source>
        <dbReference type="PROSITE" id="PS50943"/>
    </source>
</evidence>
<dbReference type="InterPro" id="IPR041413">
    <property type="entry name" value="MLTR_LBD"/>
</dbReference>
<dbReference type="OrthoDB" id="3518652at2"/>
<dbReference type="PANTHER" id="PTHR35010">
    <property type="entry name" value="BLL4672 PROTEIN-RELATED"/>
    <property type="match status" value="1"/>
</dbReference>
<protein>
    <submittedName>
        <fullName evidence="2">Helix-turn-helix domain-containing protein</fullName>
    </submittedName>
</protein>
<dbReference type="Gene3D" id="3.30.450.180">
    <property type="match status" value="1"/>
</dbReference>
<dbReference type="InterPro" id="IPR010982">
    <property type="entry name" value="Lambda_DNA-bd_dom_sf"/>
</dbReference>
<dbReference type="SUPFAM" id="SSF47413">
    <property type="entry name" value="lambda repressor-like DNA-binding domains"/>
    <property type="match status" value="1"/>
</dbReference>
<dbReference type="Pfam" id="PF13560">
    <property type="entry name" value="HTH_31"/>
    <property type="match status" value="1"/>
</dbReference>
<keyword evidence="3" id="KW-1185">Reference proteome</keyword>
<comment type="caution">
    <text evidence="2">The sequence shown here is derived from an EMBL/GenBank/DDBJ whole genome shotgun (WGS) entry which is preliminary data.</text>
</comment>
<reference evidence="2 3" key="1">
    <citation type="submission" date="2019-12" db="EMBL/GenBank/DDBJ databases">
        <title>Nesterenkonia muleiensis sp. nov., a novel actinobacterium isolated from sap of Populus euphratica.</title>
        <authorList>
            <person name="Wang R."/>
        </authorList>
    </citation>
    <scope>NUCLEOTIDE SEQUENCE [LARGE SCALE GENOMIC DNA]</scope>
    <source>
        <strain evidence="2 3">F10</strain>
    </source>
</reference>
<dbReference type="EMBL" id="WRPM01000018">
    <property type="protein sequence ID" value="MVT25245.1"/>
    <property type="molecule type" value="Genomic_DNA"/>
</dbReference>
<dbReference type="InterPro" id="IPR001387">
    <property type="entry name" value="Cro/C1-type_HTH"/>
</dbReference>
<dbReference type="SMART" id="SM00530">
    <property type="entry name" value="HTH_XRE"/>
    <property type="match status" value="1"/>
</dbReference>
<evidence type="ECO:0000313" key="3">
    <source>
        <dbReference type="Proteomes" id="UP000460157"/>
    </source>
</evidence>
<dbReference type="Proteomes" id="UP000460157">
    <property type="component" value="Unassembled WGS sequence"/>
</dbReference>
<dbReference type="PANTHER" id="PTHR35010:SF2">
    <property type="entry name" value="BLL4672 PROTEIN"/>
    <property type="match status" value="1"/>
</dbReference>
<organism evidence="2 3">
    <name type="scientific">Nesterenkonia alkaliphila</name>
    <dbReference type="NCBI Taxonomy" id="1463631"/>
    <lineage>
        <taxon>Bacteria</taxon>
        <taxon>Bacillati</taxon>
        <taxon>Actinomycetota</taxon>
        <taxon>Actinomycetes</taxon>
        <taxon>Micrococcales</taxon>
        <taxon>Micrococcaceae</taxon>
        <taxon>Nesterenkonia</taxon>
    </lineage>
</organism>
<dbReference type="Pfam" id="PF17765">
    <property type="entry name" value="MLTR_LBD"/>
    <property type="match status" value="1"/>
</dbReference>
<dbReference type="RefSeq" id="WP_157321060.1">
    <property type="nucleotide sequence ID" value="NZ_BMFX01000016.1"/>
</dbReference>
<proteinExistence type="predicted"/>
<evidence type="ECO:0000313" key="2">
    <source>
        <dbReference type="EMBL" id="MVT25245.1"/>
    </source>
</evidence>
<dbReference type="PROSITE" id="PS50943">
    <property type="entry name" value="HTH_CROC1"/>
    <property type="match status" value="1"/>
</dbReference>